<dbReference type="OrthoDB" id="9792148at2"/>
<dbReference type="RefSeq" id="WP_033119069.1">
    <property type="nucleotide sequence ID" value="NZ_CAMREZ010000003.1"/>
</dbReference>
<dbReference type="InterPro" id="IPR041522">
    <property type="entry name" value="CdaR_GGDEF"/>
</dbReference>
<dbReference type="InterPro" id="IPR025736">
    <property type="entry name" value="PucR_C-HTH_dom"/>
</dbReference>
<dbReference type="Pfam" id="PF13556">
    <property type="entry name" value="HTH_30"/>
    <property type="match status" value="1"/>
</dbReference>
<dbReference type="Gene3D" id="1.10.10.2840">
    <property type="entry name" value="PucR C-terminal helix-turn-helix domain"/>
    <property type="match status" value="1"/>
</dbReference>
<dbReference type="InterPro" id="IPR051448">
    <property type="entry name" value="CdaR-like_regulators"/>
</dbReference>
<proteinExistence type="inferred from homology"/>
<dbReference type="AlphaFoldDB" id="A0A0S2W5H7"/>
<accession>A0A0S2W5H7</accession>
<protein>
    <submittedName>
        <fullName evidence="5">Carbohydrate diacid regulator</fullName>
    </submittedName>
    <submittedName>
        <fullName evidence="4">Sugar diacid utilization regulator SdaR</fullName>
    </submittedName>
</protein>
<dbReference type="Proteomes" id="UP000064844">
    <property type="component" value="Chromosome"/>
</dbReference>
<dbReference type="EMBL" id="QEKK01000009">
    <property type="protein sequence ID" value="PVY47406.1"/>
    <property type="molecule type" value="Genomic_DNA"/>
</dbReference>
<dbReference type="eggNOG" id="COG3835">
    <property type="taxonomic scope" value="Bacteria"/>
</dbReference>
<evidence type="ECO:0000313" key="7">
    <source>
        <dbReference type="Proteomes" id="UP000245778"/>
    </source>
</evidence>
<comment type="similarity">
    <text evidence="1">Belongs to the CdaR family.</text>
</comment>
<gene>
    <name evidence="5" type="ORF">C7373_10965</name>
    <name evidence="4" type="ORF">IB211_02213c</name>
</gene>
<evidence type="ECO:0000313" key="4">
    <source>
        <dbReference type="EMBL" id="ALP94604.1"/>
    </source>
</evidence>
<keyword evidence="6" id="KW-1185">Reference proteome</keyword>
<dbReference type="InterPro" id="IPR009057">
    <property type="entry name" value="Homeodomain-like_sf"/>
</dbReference>
<name>A0A0S2W5H7_9FIRM</name>
<reference evidence="5 7" key="3">
    <citation type="submission" date="2018-04" db="EMBL/GenBank/DDBJ databases">
        <title>Genomic Encyclopedia of Type Strains, Phase IV (KMG-IV): sequencing the most valuable type-strain genomes for metagenomic binning, comparative biology and taxonomic classification.</title>
        <authorList>
            <person name="Goeker M."/>
        </authorList>
    </citation>
    <scope>NUCLEOTIDE SEQUENCE [LARGE SCALE GENOMIC DNA]</scope>
    <source>
        <strain evidence="5 7">DSM 26588</strain>
    </source>
</reference>
<dbReference type="PANTHER" id="PTHR33744">
    <property type="entry name" value="CARBOHYDRATE DIACID REGULATOR"/>
    <property type="match status" value="1"/>
</dbReference>
<evidence type="ECO:0000259" key="2">
    <source>
        <dbReference type="Pfam" id="PF13556"/>
    </source>
</evidence>
<dbReference type="GeneID" id="93228644"/>
<dbReference type="PATRIC" id="fig|1297617.4.peg.2280"/>
<evidence type="ECO:0000313" key="5">
    <source>
        <dbReference type="EMBL" id="PVY47406.1"/>
    </source>
</evidence>
<dbReference type="Proteomes" id="UP000245778">
    <property type="component" value="Unassembled WGS sequence"/>
</dbReference>
<sequence length="363" mass="40500">MSSRVFQSVVLQMKDSTDRAIGVIDSEGTVVACNELTCIGEKWTGAVEAINEADTELVAFDGNTFKPLAGWSSQFDYAAFARGEDDAARMVCSMAAVALNGAKAYYEEKHDKATFVKSIISDNILLGDIYVRAKELHFTSEAPRAVFLVRQVGTTDMAAIDVVQSLFPDKQVDFVLSINETDIALIKQLSDGTESKDLYKVAEQVEAALRSELNLKVVIGVGTIVTHIRELARAYKEAQVAIDVGKVFDTEKSIINYENLGIGRLIYQLPTTLCEMFLQEVFKKNPIDSLDQETLFTINKFFENNLNVSETARKLFVHRNTLVYRLEKIKKLTGLDLREFDDAITFKVALMVKKYLVSRGIES</sequence>
<dbReference type="EMBL" id="CP011307">
    <property type="protein sequence ID" value="ALP94604.1"/>
    <property type="molecule type" value="Genomic_DNA"/>
</dbReference>
<reference evidence="4 6" key="1">
    <citation type="journal article" date="2015" name="Nat. Commun.">
        <title>Production of butyrate from lysine and the Amadori product fructoselysine by a human gut commensal.</title>
        <authorList>
            <person name="Bui T.P."/>
            <person name="Ritari J."/>
            <person name="Boeren S."/>
            <person name="de Waard P."/>
            <person name="Plugge C.M."/>
            <person name="de Vos W.M."/>
        </authorList>
    </citation>
    <scope>NUCLEOTIDE SEQUENCE [LARGE SCALE GENOMIC DNA]</scope>
    <source>
        <strain evidence="4 6">AF211</strain>
    </source>
</reference>
<dbReference type="InterPro" id="IPR042070">
    <property type="entry name" value="PucR_C-HTH_sf"/>
</dbReference>
<dbReference type="Pfam" id="PF17853">
    <property type="entry name" value="GGDEF_2"/>
    <property type="match status" value="1"/>
</dbReference>
<evidence type="ECO:0000259" key="3">
    <source>
        <dbReference type="Pfam" id="PF17853"/>
    </source>
</evidence>
<feature type="domain" description="CdaR GGDEF-like" evidence="3">
    <location>
        <begin position="128"/>
        <end position="244"/>
    </location>
</feature>
<reference evidence="6" key="2">
    <citation type="submission" date="2015-04" db="EMBL/GenBank/DDBJ databases">
        <title>A butyrogenic pathway from the amino acid lysine in a human gut commensal.</title>
        <authorList>
            <person name="de Vos W.M."/>
            <person name="Bui N.T.P."/>
            <person name="Plugge C.M."/>
            <person name="Ritari J."/>
        </authorList>
    </citation>
    <scope>NUCLEOTIDE SEQUENCE [LARGE SCALE GENOMIC DNA]</scope>
    <source>
        <strain evidence="6">AF211</strain>
    </source>
</reference>
<dbReference type="KEGG" id="ibu:IB211_02213c"/>
<dbReference type="STRING" id="1297617.IB211_02213c"/>
<evidence type="ECO:0000313" key="6">
    <source>
        <dbReference type="Proteomes" id="UP000064844"/>
    </source>
</evidence>
<evidence type="ECO:0000256" key="1">
    <source>
        <dbReference type="ARBA" id="ARBA00006754"/>
    </source>
</evidence>
<organism evidence="4 6">
    <name type="scientific">Intestinimonas butyriciproducens</name>
    <dbReference type="NCBI Taxonomy" id="1297617"/>
    <lineage>
        <taxon>Bacteria</taxon>
        <taxon>Bacillati</taxon>
        <taxon>Bacillota</taxon>
        <taxon>Clostridia</taxon>
        <taxon>Eubacteriales</taxon>
        <taxon>Intestinimonas</taxon>
    </lineage>
</organism>
<feature type="domain" description="PucR C-terminal helix-turn-helix" evidence="2">
    <location>
        <begin position="297"/>
        <end position="351"/>
    </location>
</feature>
<dbReference type="SUPFAM" id="SSF46689">
    <property type="entry name" value="Homeodomain-like"/>
    <property type="match status" value="1"/>
</dbReference>